<dbReference type="GO" id="GO:0000398">
    <property type="term" value="P:mRNA splicing, via spliceosome"/>
    <property type="evidence" value="ECO:0007669"/>
    <property type="project" value="UniProtKB-UniRule"/>
</dbReference>
<protein>
    <recommendedName>
        <fullName evidence="7">Pre-mRNA-splicing factor SYF2</fullName>
    </recommendedName>
</protein>
<evidence type="ECO:0000313" key="9">
    <source>
        <dbReference type="Proteomes" id="UP000001542"/>
    </source>
</evidence>
<comment type="subunit">
    <text evidence="7">May be part of a spliceosome complex.</text>
</comment>
<comment type="similarity">
    <text evidence="2 7">Belongs to the SYF2 family.</text>
</comment>
<dbReference type="PANTHER" id="PTHR13264:SF5">
    <property type="entry name" value="PRE-MRNA-SPLICING FACTOR SYF2"/>
    <property type="match status" value="1"/>
</dbReference>
<evidence type="ECO:0000256" key="6">
    <source>
        <dbReference type="ARBA" id="ARBA00023242"/>
    </source>
</evidence>
<dbReference type="AlphaFoldDB" id="A2FGQ9"/>
<evidence type="ECO:0000256" key="2">
    <source>
        <dbReference type="ARBA" id="ARBA00010028"/>
    </source>
</evidence>
<dbReference type="VEuPathDB" id="TrichDB:TVAGG3_0210940"/>
<dbReference type="STRING" id="5722.A2FGQ9"/>
<evidence type="ECO:0000313" key="8">
    <source>
        <dbReference type="EMBL" id="EAX95895.1"/>
    </source>
</evidence>
<keyword evidence="4 7" id="KW-0747">Spliceosome</keyword>
<keyword evidence="5 7" id="KW-0508">mRNA splicing</keyword>
<evidence type="ECO:0000256" key="3">
    <source>
        <dbReference type="ARBA" id="ARBA00022664"/>
    </source>
</evidence>
<gene>
    <name evidence="8" type="ORF">TVAG_304250</name>
</gene>
<dbReference type="InterPro" id="IPR013260">
    <property type="entry name" value="mRNA_splic_SYF2"/>
</dbReference>
<evidence type="ECO:0000256" key="7">
    <source>
        <dbReference type="RuleBase" id="RU367148"/>
    </source>
</evidence>
<dbReference type="GO" id="GO:0071014">
    <property type="term" value="C:post-mRNA release spliceosomal complex"/>
    <property type="evidence" value="ECO:0000318"/>
    <property type="project" value="GO_Central"/>
</dbReference>
<sequence>MDEDFEKRYFEMEMRLNRTLQENNKASIDEISNSYGLKQTRLAPTNQYDIPIAYLSKQASYGPSSEDHLKDKDVYRYLRSINKLPETLFKEYQDRKEKGIKTSEDYAKPEAVDRLQKDLIKKQEKSKARNERAGNYDISGKTSVDFINDNNRRFNRKLARAYDQYTEQTRINIERGGNV</sequence>
<dbReference type="VEuPathDB" id="TrichDB:TVAG_304250"/>
<keyword evidence="3 7" id="KW-0507">mRNA processing</keyword>
<dbReference type="Proteomes" id="UP000001542">
    <property type="component" value="Unassembled WGS sequence"/>
</dbReference>
<dbReference type="OrthoDB" id="199717at2759"/>
<dbReference type="KEGG" id="tva:4753658"/>
<dbReference type="InParanoid" id="A2FGQ9"/>
<evidence type="ECO:0000256" key="4">
    <source>
        <dbReference type="ARBA" id="ARBA00022728"/>
    </source>
</evidence>
<comment type="function">
    <text evidence="7">Involved in pre-mRNA splicing.</text>
</comment>
<dbReference type="GO" id="GO:0071013">
    <property type="term" value="C:catalytic step 2 spliceosome"/>
    <property type="evidence" value="ECO:0000318"/>
    <property type="project" value="GO_Central"/>
</dbReference>
<reference evidence="8" key="1">
    <citation type="submission" date="2006-10" db="EMBL/GenBank/DDBJ databases">
        <authorList>
            <person name="Amadeo P."/>
            <person name="Zhao Q."/>
            <person name="Wortman J."/>
            <person name="Fraser-Liggett C."/>
            <person name="Carlton J."/>
        </authorList>
    </citation>
    <scope>NUCLEOTIDE SEQUENCE</scope>
    <source>
        <strain evidence="8">G3</strain>
    </source>
</reference>
<reference evidence="8" key="2">
    <citation type="journal article" date="2007" name="Science">
        <title>Draft genome sequence of the sexually transmitted pathogen Trichomonas vaginalis.</title>
        <authorList>
            <person name="Carlton J.M."/>
            <person name="Hirt R.P."/>
            <person name="Silva J.C."/>
            <person name="Delcher A.L."/>
            <person name="Schatz M."/>
            <person name="Zhao Q."/>
            <person name="Wortman J.R."/>
            <person name="Bidwell S.L."/>
            <person name="Alsmark U.C.M."/>
            <person name="Besteiro S."/>
            <person name="Sicheritz-Ponten T."/>
            <person name="Noel C.J."/>
            <person name="Dacks J.B."/>
            <person name="Foster P.G."/>
            <person name="Simillion C."/>
            <person name="Van de Peer Y."/>
            <person name="Miranda-Saavedra D."/>
            <person name="Barton G.J."/>
            <person name="Westrop G.D."/>
            <person name="Mueller S."/>
            <person name="Dessi D."/>
            <person name="Fiori P.L."/>
            <person name="Ren Q."/>
            <person name="Paulsen I."/>
            <person name="Zhang H."/>
            <person name="Bastida-Corcuera F.D."/>
            <person name="Simoes-Barbosa A."/>
            <person name="Brown M.T."/>
            <person name="Hayes R.D."/>
            <person name="Mukherjee M."/>
            <person name="Okumura C.Y."/>
            <person name="Schneider R."/>
            <person name="Smith A.J."/>
            <person name="Vanacova S."/>
            <person name="Villalvazo M."/>
            <person name="Haas B.J."/>
            <person name="Pertea M."/>
            <person name="Feldblyum T.V."/>
            <person name="Utterback T.R."/>
            <person name="Shu C.L."/>
            <person name="Osoegawa K."/>
            <person name="de Jong P.J."/>
            <person name="Hrdy I."/>
            <person name="Horvathova L."/>
            <person name="Zubacova Z."/>
            <person name="Dolezal P."/>
            <person name="Malik S.B."/>
            <person name="Logsdon J.M. Jr."/>
            <person name="Henze K."/>
            <person name="Gupta A."/>
            <person name="Wang C.C."/>
            <person name="Dunne R.L."/>
            <person name="Upcroft J.A."/>
            <person name="Upcroft P."/>
            <person name="White O."/>
            <person name="Salzberg S.L."/>
            <person name="Tang P."/>
            <person name="Chiu C.-H."/>
            <person name="Lee Y.-S."/>
            <person name="Embley T.M."/>
            <person name="Coombs G.H."/>
            <person name="Mottram J.C."/>
            <person name="Tachezy J."/>
            <person name="Fraser-Liggett C.M."/>
            <person name="Johnson P.J."/>
        </authorList>
    </citation>
    <scope>NUCLEOTIDE SEQUENCE [LARGE SCALE GENOMIC DNA]</scope>
    <source>
        <strain evidence="8">G3</strain>
    </source>
</reference>
<comment type="subcellular location">
    <subcellularLocation>
        <location evidence="1 7">Nucleus</location>
    </subcellularLocation>
</comment>
<accession>A2FGQ9</accession>
<dbReference type="EMBL" id="DS113783">
    <property type="protein sequence ID" value="EAX95895.1"/>
    <property type="molecule type" value="Genomic_DNA"/>
</dbReference>
<dbReference type="PANTHER" id="PTHR13264">
    <property type="entry name" value="GCIP-INTERACTING PROTEIN P29"/>
    <property type="match status" value="1"/>
</dbReference>
<evidence type="ECO:0000256" key="5">
    <source>
        <dbReference type="ARBA" id="ARBA00023187"/>
    </source>
</evidence>
<keyword evidence="9" id="KW-1185">Reference proteome</keyword>
<dbReference type="RefSeq" id="XP_001308825.1">
    <property type="nucleotide sequence ID" value="XM_001308824.1"/>
</dbReference>
<keyword evidence="6 7" id="KW-0539">Nucleus</keyword>
<evidence type="ECO:0000256" key="1">
    <source>
        <dbReference type="ARBA" id="ARBA00004123"/>
    </source>
</evidence>
<dbReference type="SMR" id="A2FGQ9"/>
<proteinExistence type="inferred from homology"/>
<name>A2FGQ9_TRIV3</name>
<dbReference type="Pfam" id="PF08231">
    <property type="entry name" value="SYF2"/>
    <property type="match status" value="1"/>
</dbReference>
<dbReference type="GO" id="GO:0000974">
    <property type="term" value="C:Prp19 complex"/>
    <property type="evidence" value="ECO:0000318"/>
    <property type="project" value="GO_Central"/>
</dbReference>
<organism evidence="8 9">
    <name type="scientific">Trichomonas vaginalis (strain ATCC PRA-98 / G3)</name>
    <dbReference type="NCBI Taxonomy" id="412133"/>
    <lineage>
        <taxon>Eukaryota</taxon>
        <taxon>Metamonada</taxon>
        <taxon>Parabasalia</taxon>
        <taxon>Trichomonadida</taxon>
        <taxon>Trichomonadidae</taxon>
        <taxon>Trichomonas</taxon>
    </lineage>
</organism>